<evidence type="ECO:0008006" key="3">
    <source>
        <dbReference type="Google" id="ProtNLM"/>
    </source>
</evidence>
<comment type="caution">
    <text evidence="1">The sequence shown here is derived from an EMBL/GenBank/DDBJ whole genome shotgun (WGS) entry which is preliminary data.</text>
</comment>
<organism evidence="1 2">
    <name type="scientific">Microbaculum marinum</name>
    <dbReference type="NCBI Taxonomy" id="1764581"/>
    <lineage>
        <taxon>Bacteria</taxon>
        <taxon>Pseudomonadati</taxon>
        <taxon>Pseudomonadota</taxon>
        <taxon>Alphaproteobacteria</taxon>
        <taxon>Hyphomicrobiales</taxon>
        <taxon>Tepidamorphaceae</taxon>
        <taxon>Microbaculum</taxon>
    </lineage>
</organism>
<proteinExistence type="predicted"/>
<evidence type="ECO:0000313" key="1">
    <source>
        <dbReference type="EMBL" id="MEJ8574428.1"/>
    </source>
</evidence>
<name>A0AAW9S2N4_9HYPH</name>
<dbReference type="AlphaFoldDB" id="A0AAW9S2N4"/>
<reference evidence="1 2" key="1">
    <citation type="submission" date="2024-02" db="EMBL/GenBank/DDBJ databases">
        <title>Genome analysis and characterization of Microbaculum marinisediminis sp. nov., isolated from marine sediment.</title>
        <authorList>
            <person name="Du Z.-J."/>
            <person name="Ye Y.-Q."/>
            <person name="Zhang Z.-R."/>
            <person name="Yuan S.-M."/>
            <person name="Zhang X.-Y."/>
        </authorList>
    </citation>
    <scope>NUCLEOTIDE SEQUENCE [LARGE SCALE GENOMIC DNA]</scope>
    <source>
        <strain evidence="1 2">SDUM1044001</strain>
    </source>
</reference>
<gene>
    <name evidence="1" type="ORF">V3328_23295</name>
</gene>
<keyword evidence="2" id="KW-1185">Reference proteome</keyword>
<protein>
    <recommendedName>
        <fullName evidence="3">Antifreeze protein</fullName>
    </recommendedName>
</protein>
<dbReference type="Proteomes" id="UP001378188">
    <property type="component" value="Unassembled WGS sequence"/>
</dbReference>
<accession>A0AAW9S2N4</accession>
<dbReference type="RefSeq" id="WP_340332123.1">
    <property type="nucleotide sequence ID" value="NZ_JAZHOF010000011.1"/>
</dbReference>
<sequence length="93" mass="10104">MTPSIMSLFMNSAFLAMEAQQVVWLRMMRVAAGGASADRELSRMATEKMQAAIQLGTAATLAAVGGNSSERIAANAIRGYRSRVRANRRRLTK</sequence>
<evidence type="ECO:0000313" key="2">
    <source>
        <dbReference type="Proteomes" id="UP001378188"/>
    </source>
</evidence>
<dbReference type="EMBL" id="JAZHOF010000011">
    <property type="protein sequence ID" value="MEJ8574428.1"/>
    <property type="molecule type" value="Genomic_DNA"/>
</dbReference>